<dbReference type="InterPro" id="IPR023365">
    <property type="entry name" value="Sortase_dom-sf"/>
</dbReference>
<dbReference type="Pfam" id="PF04203">
    <property type="entry name" value="Sortase"/>
    <property type="match status" value="1"/>
</dbReference>
<dbReference type="Proteomes" id="UP000275473">
    <property type="component" value="Unassembled WGS sequence"/>
</dbReference>
<dbReference type="OrthoDB" id="525039at2"/>
<keyword evidence="1" id="KW-0378">Hydrolase</keyword>
<evidence type="ECO:0000256" key="3">
    <source>
        <dbReference type="SAM" id="MobiDB-lite"/>
    </source>
</evidence>
<feature type="region of interest" description="Disordered" evidence="3">
    <location>
        <begin position="17"/>
        <end position="37"/>
    </location>
</feature>
<evidence type="ECO:0000313" key="5">
    <source>
        <dbReference type="Proteomes" id="UP000275473"/>
    </source>
</evidence>
<evidence type="ECO:0000313" key="4">
    <source>
        <dbReference type="EMBL" id="RNF38125.1"/>
    </source>
</evidence>
<accession>A0A3M8P311</accession>
<reference evidence="4 5" key="1">
    <citation type="journal article" date="2018" name="Int. J. Syst. Evol. Microbiol.">
        <title>Planococcus salinus sp. nov., a moderately halophilic bacterium isolated from a saline-alkali soil.</title>
        <authorList>
            <person name="Gan L."/>
        </authorList>
    </citation>
    <scope>NUCLEOTIDE SEQUENCE [LARGE SCALE GENOMIC DNA]</scope>
    <source>
        <strain evidence="4 5">LCB217</strain>
    </source>
</reference>
<dbReference type="InterPro" id="IPR005754">
    <property type="entry name" value="Sortase"/>
</dbReference>
<dbReference type="CDD" id="cd05829">
    <property type="entry name" value="Sortase_F"/>
    <property type="match status" value="1"/>
</dbReference>
<protein>
    <submittedName>
        <fullName evidence="4">Class F sortase</fullName>
    </submittedName>
</protein>
<evidence type="ECO:0000256" key="1">
    <source>
        <dbReference type="ARBA" id="ARBA00022801"/>
    </source>
</evidence>
<proteinExistence type="predicted"/>
<dbReference type="InterPro" id="IPR042001">
    <property type="entry name" value="Sortase_F"/>
</dbReference>
<keyword evidence="5" id="KW-1185">Reference proteome</keyword>
<evidence type="ECO:0000256" key="2">
    <source>
        <dbReference type="PIRSR" id="PIRSR605754-1"/>
    </source>
</evidence>
<dbReference type="Gene3D" id="2.40.260.10">
    <property type="entry name" value="Sortase"/>
    <property type="match status" value="1"/>
</dbReference>
<dbReference type="GO" id="GO:0016787">
    <property type="term" value="F:hydrolase activity"/>
    <property type="evidence" value="ECO:0007669"/>
    <property type="project" value="UniProtKB-KW"/>
</dbReference>
<dbReference type="SUPFAM" id="SSF63817">
    <property type="entry name" value="Sortase"/>
    <property type="match status" value="1"/>
</dbReference>
<gene>
    <name evidence="4" type="ORF">EEX84_16155</name>
</gene>
<feature type="active site" description="Proton donor/acceptor" evidence="2">
    <location>
        <position position="109"/>
    </location>
</feature>
<feature type="active site" description="Acyl-thioester intermediate" evidence="2">
    <location>
        <position position="174"/>
    </location>
</feature>
<sequence>MAGCQAEADEVSLRTKEIGFVEEQPQKPQSPTMNKNAAAAENPINALKQVKGIKPKTISIPAIGVEAEVLHLGVTENGEMDVPDTIEDVSWFEPGYEPGENGRAVLAGHVDGAEGPAVFWDLNDLKAGDEIIIEGDEGTRSFKVYAMESVGLDLADVDAVFGYRSTPELILITCSGDFDHKRGTREERLIVYTKLVEK</sequence>
<name>A0A3M8P311_9BACL</name>
<feature type="compositionally biased region" description="Polar residues" evidence="3">
    <location>
        <begin position="26"/>
        <end position="35"/>
    </location>
</feature>
<dbReference type="AlphaFoldDB" id="A0A3M8P311"/>
<comment type="caution">
    <text evidence="4">The sequence shown here is derived from an EMBL/GenBank/DDBJ whole genome shotgun (WGS) entry which is preliminary data.</text>
</comment>
<dbReference type="EMBL" id="RIAX01000023">
    <property type="protein sequence ID" value="RNF38125.1"/>
    <property type="molecule type" value="Genomic_DNA"/>
</dbReference>
<dbReference type="RefSeq" id="WP_123166686.1">
    <property type="nucleotide sequence ID" value="NZ_RIAX01000023.1"/>
</dbReference>
<organism evidence="4 5">
    <name type="scientific">Planococcus salinus</name>
    <dbReference type="NCBI Taxonomy" id="1848460"/>
    <lineage>
        <taxon>Bacteria</taxon>
        <taxon>Bacillati</taxon>
        <taxon>Bacillota</taxon>
        <taxon>Bacilli</taxon>
        <taxon>Bacillales</taxon>
        <taxon>Caryophanaceae</taxon>
        <taxon>Planococcus</taxon>
    </lineage>
</organism>